<feature type="region of interest" description="Disordered" evidence="1">
    <location>
        <begin position="343"/>
        <end position="595"/>
    </location>
</feature>
<evidence type="ECO:0000313" key="2">
    <source>
        <dbReference type="EMBL" id="JAS86757.1"/>
    </source>
</evidence>
<feature type="compositionally biased region" description="Basic and acidic residues" evidence="1">
    <location>
        <begin position="882"/>
        <end position="896"/>
    </location>
</feature>
<proteinExistence type="predicted"/>
<accession>A0A1B6IIL3</accession>
<feature type="compositionally biased region" description="Basic and acidic residues" evidence="1">
    <location>
        <begin position="495"/>
        <end position="505"/>
    </location>
</feature>
<feature type="compositionally biased region" description="Low complexity" evidence="1">
    <location>
        <begin position="553"/>
        <end position="562"/>
    </location>
</feature>
<evidence type="ECO:0008006" key="3">
    <source>
        <dbReference type="Google" id="ProtNLM"/>
    </source>
</evidence>
<reference evidence="2" key="1">
    <citation type="submission" date="2015-11" db="EMBL/GenBank/DDBJ databases">
        <title>De novo transcriptome assembly of four potential Pierce s Disease insect vectors from Arizona vineyards.</title>
        <authorList>
            <person name="Tassone E.E."/>
        </authorList>
    </citation>
    <scope>NUCLEOTIDE SEQUENCE</scope>
</reference>
<name>A0A1B6IIL3_9HEMI</name>
<organism evidence="2">
    <name type="scientific">Homalodisca liturata</name>
    <dbReference type="NCBI Taxonomy" id="320908"/>
    <lineage>
        <taxon>Eukaryota</taxon>
        <taxon>Metazoa</taxon>
        <taxon>Ecdysozoa</taxon>
        <taxon>Arthropoda</taxon>
        <taxon>Hexapoda</taxon>
        <taxon>Insecta</taxon>
        <taxon>Pterygota</taxon>
        <taxon>Neoptera</taxon>
        <taxon>Paraneoptera</taxon>
        <taxon>Hemiptera</taxon>
        <taxon>Auchenorrhyncha</taxon>
        <taxon>Membracoidea</taxon>
        <taxon>Cicadellidae</taxon>
        <taxon>Cicadellinae</taxon>
        <taxon>Proconiini</taxon>
        <taxon>Homalodisca</taxon>
    </lineage>
</organism>
<feature type="compositionally biased region" description="Low complexity" evidence="1">
    <location>
        <begin position="246"/>
        <end position="257"/>
    </location>
</feature>
<gene>
    <name evidence="2" type="ORF">g.33030</name>
</gene>
<feature type="compositionally biased region" description="Basic and acidic residues" evidence="1">
    <location>
        <begin position="400"/>
        <end position="411"/>
    </location>
</feature>
<protein>
    <recommendedName>
        <fullName evidence="3">Telomeric single stranded DNA binding POT1/Cdc13 domain-containing protein</fullName>
    </recommendedName>
</protein>
<feature type="compositionally biased region" description="Polar residues" evidence="1">
    <location>
        <begin position="563"/>
        <end position="574"/>
    </location>
</feature>
<feature type="compositionally biased region" description="Basic residues" evidence="1">
    <location>
        <begin position="539"/>
        <end position="551"/>
    </location>
</feature>
<feature type="compositionally biased region" description="Low complexity" evidence="1">
    <location>
        <begin position="575"/>
        <end position="584"/>
    </location>
</feature>
<feature type="non-terminal residue" evidence="2">
    <location>
        <position position="1299"/>
    </location>
</feature>
<feature type="compositionally biased region" description="Basic and acidic residues" evidence="1">
    <location>
        <begin position="418"/>
        <end position="429"/>
    </location>
</feature>
<feature type="compositionally biased region" description="Polar residues" evidence="1">
    <location>
        <begin position="386"/>
        <end position="399"/>
    </location>
</feature>
<dbReference type="InterPro" id="IPR012340">
    <property type="entry name" value="NA-bd_OB-fold"/>
</dbReference>
<feature type="compositionally biased region" description="Polar residues" evidence="1">
    <location>
        <begin position="267"/>
        <end position="288"/>
    </location>
</feature>
<feature type="compositionally biased region" description="Basic and acidic residues" evidence="1">
    <location>
        <begin position="221"/>
        <end position="239"/>
    </location>
</feature>
<feature type="compositionally biased region" description="Basic and acidic residues" evidence="1">
    <location>
        <begin position="863"/>
        <end position="874"/>
    </location>
</feature>
<feature type="region of interest" description="Disordered" evidence="1">
    <location>
        <begin position="212"/>
        <end position="319"/>
    </location>
</feature>
<sequence length="1299" mass="146620">MGKKAGMRQYTTLSEIDHKMQFINVVAVINSISPTIKRSKLFEVVLEVSDATMYNPGFVVKLLMKSEILSEFLVTGKKGLIVELQEIKVIKNEGMVYGEVRAEEELKLYNDKASCIKWFSDEELHPVSDEVRCSIKDLSQWKKMHFTETLTTEDFTDDSRKSRLSNPQSNQVITSNVLERNSMNNITNSPNISPEKRFTDVKTQNNIIFGKRKKNSLKTAHSSDFDHSKSASLKRDVEQIKQTQQLKKSGGKVLSKSNVHGERQISKRNSSAATRDEFSNNSGINVNPEQEKNTKFKSSKHVKNNDLSPDSVSEKSVSSEGNIITLSKITLIRCDSPKINENIKSVPKKSKKYSSSTNEQKETETNISTLKNNVNEEKQILESENIVESSNKSVRVNESTNEKSLKNKESPIARLVLSKKENSGKDDSLRSPTRKKNISIDNVNKIIGDKNGSSKSDGMSDKSGNTPNCEKNNENVIEEPRKHQCMSDGSDVESDNSKRTNHENVNKQLRKRQYASDGNKIESDVSKRSKQNISSPVRKVIKNTRNLRKKSSSLESSLNLSEISVTNRKTPALNSSDSSVSNSERSFDDPISDRTGTQVVSDMQIMKNVSKNYNTSSRLTKDDKRKLTRSSMTKLNSPLLDPVDEFEKLNSVFFCLKSITRKVNFKQVESLNDISMSNLEEIDVPDKFDLECKVISEFTLIEDNIQVIRVQDGSLSKKTLIIPECSSWEGVIEMILNNPTVQENSPFVDIIIFDYHRMDRSIKAGDYFRLRNVMAVKFCLKFDPRTNADKKGELFFCLEGQNSYVRGLNQTTRNEINRRLEEDGYKSVWNETFHDLNAEKRSLSPTLETVNIGNDKSISSPEDSIKNHELHETGSPKTRKRKLDDSEIKNKDDTFKTPKNSSDQVEVLTEENIEPHGCNIQDAEGSTNQLKVNSTTSSDETVLGETPTLLRELREIMHEESVIGMPLTSTEDIHLKNTGSEITYSQFRTGADEKMLNFRTSTQLDSISQVEAVVPNNCEEVTQTEECSRMEPLVYCPSGSSLCSGREVSPLKDKTVPEDPKCQEECSESILNNYKTGQNLEVESNTTPLNTGIVTVNDKSSNISSSSSIRIISPNSSELDFQIVRRNILQKDTNMDADIQQSESQLDSLNVQHRKSAKYVSEEVEVFDNSSNDSLFSVGNSTKIRQRSRSNMSVNQSNSLPLIVHNVEPDNRPHRLIKNILPSCYFKSSVQANPIEEDEPIVVDENDSIKYLSYSKDQSLPFLDLSILNKLIYQNYLKIGVFIVKITPPLTGSWQEKCV</sequence>
<evidence type="ECO:0000256" key="1">
    <source>
        <dbReference type="SAM" id="MobiDB-lite"/>
    </source>
</evidence>
<feature type="region of interest" description="Disordered" evidence="1">
    <location>
        <begin position="847"/>
        <end position="904"/>
    </location>
</feature>
<feature type="compositionally biased region" description="Polar residues" evidence="1">
    <location>
        <begin position="847"/>
        <end position="862"/>
    </location>
</feature>
<dbReference type="SUPFAM" id="SSF50249">
    <property type="entry name" value="Nucleic acid-binding proteins"/>
    <property type="match status" value="1"/>
</dbReference>
<feature type="compositionally biased region" description="Low complexity" evidence="1">
    <location>
        <begin position="449"/>
        <end position="465"/>
    </location>
</feature>
<dbReference type="EMBL" id="GECU01020949">
    <property type="protein sequence ID" value="JAS86757.1"/>
    <property type="molecule type" value="Transcribed_RNA"/>
</dbReference>